<feature type="region of interest" description="Disordered" evidence="2">
    <location>
        <begin position="997"/>
        <end position="1026"/>
    </location>
</feature>
<accession>A0A1Y2HIT9</accession>
<feature type="compositionally biased region" description="Low complexity" evidence="2">
    <location>
        <begin position="162"/>
        <end position="179"/>
    </location>
</feature>
<feature type="region of interest" description="Disordered" evidence="2">
    <location>
        <begin position="504"/>
        <end position="534"/>
    </location>
</feature>
<keyword evidence="5" id="KW-1185">Reference proteome</keyword>
<feature type="region of interest" description="Disordered" evidence="2">
    <location>
        <begin position="553"/>
        <end position="588"/>
    </location>
</feature>
<dbReference type="Pfam" id="PF24055">
    <property type="entry name" value="POL3_N"/>
    <property type="match status" value="1"/>
</dbReference>
<feature type="compositionally biased region" description="Basic and acidic residues" evidence="2">
    <location>
        <begin position="397"/>
        <end position="407"/>
    </location>
</feature>
<feature type="domain" description="DNA polymerase delta/zeta catalytic subunit N-terminal" evidence="3">
    <location>
        <begin position="195"/>
        <end position="236"/>
    </location>
</feature>
<evidence type="ECO:0000256" key="1">
    <source>
        <dbReference type="ARBA" id="ARBA00049244"/>
    </source>
</evidence>
<feature type="compositionally biased region" description="Basic residues" evidence="2">
    <location>
        <begin position="673"/>
        <end position="683"/>
    </location>
</feature>
<reference evidence="4 5" key="1">
    <citation type="submission" date="2016-07" db="EMBL/GenBank/DDBJ databases">
        <title>Pervasive Adenine N6-methylation of Active Genes in Fungi.</title>
        <authorList>
            <consortium name="DOE Joint Genome Institute"/>
            <person name="Mondo S.J."/>
            <person name="Dannebaum R.O."/>
            <person name="Kuo R.C."/>
            <person name="Labutti K."/>
            <person name="Haridas S."/>
            <person name="Kuo A."/>
            <person name="Salamov A."/>
            <person name="Ahrendt S.R."/>
            <person name="Lipzen A."/>
            <person name="Sullivan W."/>
            <person name="Andreopoulos W.B."/>
            <person name="Clum A."/>
            <person name="Lindquist E."/>
            <person name="Daum C."/>
            <person name="Ramamoorthy G.K."/>
            <person name="Gryganskyi A."/>
            <person name="Culley D."/>
            <person name="Magnuson J.K."/>
            <person name="James T.Y."/>
            <person name="O'Malley M.A."/>
            <person name="Stajich J.E."/>
            <person name="Spatafora J.W."/>
            <person name="Visel A."/>
            <person name="Grigoriev I.V."/>
        </authorList>
    </citation>
    <scope>NUCLEOTIDE SEQUENCE [LARGE SCALE GENOMIC DNA]</scope>
    <source>
        <strain evidence="4 5">PL171</strain>
    </source>
</reference>
<dbReference type="GO" id="GO:0003887">
    <property type="term" value="F:DNA-directed DNA polymerase activity"/>
    <property type="evidence" value="ECO:0007669"/>
    <property type="project" value="UniProtKB-EC"/>
</dbReference>
<dbReference type="Gene3D" id="3.30.342.10">
    <property type="entry name" value="DNA Polymerase, chain B, domain 1"/>
    <property type="match status" value="1"/>
</dbReference>
<dbReference type="PANTHER" id="PTHR45812:SF1">
    <property type="entry name" value="DNA POLYMERASE ZETA CATALYTIC SUBUNIT"/>
    <property type="match status" value="1"/>
</dbReference>
<feature type="region of interest" description="Disordered" evidence="2">
    <location>
        <begin position="387"/>
        <end position="407"/>
    </location>
</feature>
<feature type="region of interest" description="Disordered" evidence="2">
    <location>
        <begin position="605"/>
        <end position="692"/>
    </location>
</feature>
<evidence type="ECO:0000256" key="2">
    <source>
        <dbReference type="SAM" id="MobiDB-lite"/>
    </source>
</evidence>
<feature type="compositionally biased region" description="Polar residues" evidence="2">
    <location>
        <begin position="1003"/>
        <end position="1013"/>
    </location>
</feature>
<dbReference type="InterPro" id="IPR030559">
    <property type="entry name" value="PolZ_Rev3"/>
</dbReference>
<protein>
    <recommendedName>
        <fullName evidence="3">DNA polymerase delta/zeta catalytic subunit N-terminal domain-containing protein</fullName>
    </recommendedName>
</protein>
<comment type="caution">
    <text evidence="4">The sequence shown here is derived from an EMBL/GenBank/DDBJ whole genome shotgun (WGS) entry which is preliminary data.</text>
</comment>
<dbReference type="AlphaFoldDB" id="A0A1Y2HIT9"/>
<comment type="catalytic activity">
    <reaction evidence="1">
        <text>DNA(n) + a 2'-deoxyribonucleoside 5'-triphosphate = DNA(n+1) + diphosphate</text>
        <dbReference type="Rhea" id="RHEA:22508"/>
        <dbReference type="Rhea" id="RHEA-COMP:17339"/>
        <dbReference type="Rhea" id="RHEA-COMP:17340"/>
        <dbReference type="ChEBI" id="CHEBI:33019"/>
        <dbReference type="ChEBI" id="CHEBI:61560"/>
        <dbReference type="ChEBI" id="CHEBI:173112"/>
        <dbReference type="EC" id="2.7.7.7"/>
    </reaction>
</comment>
<name>A0A1Y2HIT9_9FUNG</name>
<dbReference type="SUPFAM" id="SSF53098">
    <property type="entry name" value="Ribonuclease H-like"/>
    <property type="match status" value="1"/>
</dbReference>
<evidence type="ECO:0000259" key="3">
    <source>
        <dbReference type="Pfam" id="PF24055"/>
    </source>
</evidence>
<feature type="region of interest" description="Disordered" evidence="2">
    <location>
        <begin position="145"/>
        <end position="195"/>
    </location>
</feature>
<dbReference type="GO" id="GO:0016035">
    <property type="term" value="C:zeta DNA polymerase complex"/>
    <property type="evidence" value="ECO:0007669"/>
    <property type="project" value="InterPro"/>
</dbReference>
<organism evidence="4 5">
    <name type="scientific">Catenaria anguillulae PL171</name>
    <dbReference type="NCBI Taxonomy" id="765915"/>
    <lineage>
        <taxon>Eukaryota</taxon>
        <taxon>Fungi</taxon>
        <taxon>Fungi incertae sedis</taxon>
        <taxon>Blastocladiomycota</taxon>
        <taxon>Blastocladiomycetes</taxon>
        <taxon>Blastocladiales</taxon>
        <taxon>Catenariaceae</taxon>
        <taxon>Catenaria</taxon>
    </lineage>
</organism>
<evidence type="ECO:0000313" key="4">
    <source>
        <dbReference type="EMBL" id="ORZ34449.1"/>
    </source>
</evidence>
<dbReference type="STRING" id="765915.A0A1Y2HIT9"/>
<dbReference type="GO" id="GO:0000724">
    <property type="term" value="P:double-strand break repair via homologous recombination"/>
    <property type="evidence" value="ECO:0007669"/>
    <property type="project" value="TreeGrafter"/>
</dbReference>
<dbReference type="PANTHER" id="PTHR45812">
    <property type="entry name" value="DNA POLYMERASE ZETA CATALYTIC SUBUNIT"/>
    <property type="match status" value="1"/>
</dbReference>
<dbReference type="InterPro" id="IPR056435">
    <property type="entry name" value="DPOD/Z_N"/>
</dbReference>
<feature type="compositionally biased region" description="Acidic residues" evidence="2">
    <location>
        <begin position="556"/>
        <end position="566"/>
    </location>
</feature>
<sequence>MDNCNRSGTGTGTGAVLSVRIATIDHVLVAPGPLDRQVAPFLSASVTDSSTSAMTRLPKVPVLRVFGTYQLAVNANANANANAGSTTNATTASARAKARAKAACVHIHGVYPYLLVKYTYTGGADQLQAFIHRLGTAINTALSLSASHASRSRPQGAPPNTSSQPHSQSASQPDQEVLPELPPPTPPIVNLRHPNDTHKVQPHVIAIHPIRALPFYGYHTHPHVYLKIHLVDPSLLTRLAQLLASGAILHTPMQPLESHFPYHLQFLADHALDGMGWMHLSDALARPPSHAQGVPVWNTARYPTAGQRATYCDLEVDVHACMIVNYHTRQREWRRTSAASGLSPLQSLTQATTTHGPSPSSPASRFLISSLDAIWDEEARRRSALGLPAYSTPPSESRTHVESPCDKPRWTSELDAVFAARNAREHTQADLVDPEGHQALDAIPWIQESVSFLWPTGFRPDLAAAAAPEAAQVQPVVDQGHEGFGHDAAWRMYPDLVAFSQRAHAALSQRAPSQQDSEDTDKITPPASQNVDEMGDQVDLRLTQQVLEQMLAQESQDVESEIEDDFGDAKVPNGGHDQEHAHGFGLMDDDDDAVFQAAADQFDNFQPLNDHDDMAVDSDPPRQVQHDDSDDDFDLDDHPSFRPSHPPTTTTIPQFNGPGDSSGNDDDAVAPPPRKRHRRKGPPLHKFADTLPPDLPTFSAIANEHLARQDADDLELDSIPCVSVPLGTWSPRDDAEVWSPARPRAGSRAHSEWRLMTGAHELLAGGKDNEARASRADVTYVPSTLPSTRSPETVQASCSTSLDQVDTSVLVDVEHQISPTPRPGPERRLPMLPPTQIPSRRPSALGPASPFIAARPLPGLHVYALSPPTVTECEQALLAANLPLEIHQPPFYGDIKDAHIAARARTFAGREYKIPLHIKGDVSKLPPFSRVTAGVGSKSASSPGSAICGPAAAFWTYARAPPSVAEAVRACALKLPTNVQVQPRRAHAKNLSQLEKYPGGYSQAASPDVSQMATPGKVGGRGRAGGTSAAELVGEPNALLCLGVEVHANSRGELMPDPAVDAVQAVTWVLYSDAGVETDGGETYLHEPPFFFATVVNALLMLMIAHVI</sequence>
<proteinExistence type="predicted"/>
<evidence type="ECO:0000313" key="5">
    <source>
        <dbReference type="Proteomes" id="UP000193411"/>
    </source>
</evidence>
<gene>
    <name evidence="4" type="ORF">BCR44DRAFT_1153468</name>
</gene>
<dbReference type="OrthoDB" id="2414538at2759"/>
<dbReference type="InterPro" id="IPR012337">
    <property type="entry name" value="RNaseH-like_sf"/>
</dbReference>
<dbReference type="EMBL" id="MCFL01000028">
    <property type="protein sequence ID" value="ORZ34449.1"/>
    <property type="molecule type" value="Genomic_DNA"/>
</dbReference>
<dbReference type="Proteomes" id="UP000193411">
    <property type="component" value="Unassembled WGS sequence"/>
</dbReference>
<dbReference type="GO" id="GO:0042276">
    <property type="term" value="P:error-prone translesion synthesis"/>
    <property type="evidence" value="ECO:0007669"/>
    <property type="project" value="TreeGrafter"/>
</dbReference>
<dbReference type="GO" id="GO:0005634">
    <property type="term" value="C:nucleus"/>
    <property type="evidence" value="ECO:0007669"/>
    <property type="project" value="TreeGrafter"/>
</dbReference>